<accession>K3XPF9</accession>
<proteinExistence type="predicted"/>
<dbReference type="HOGENOM" id="CLU_3000058_0_0_1"/>
<keyword evidence="2" id="KW-1185">Reference proteome</keyword>
<evidence type="ECO:0000313" key="1">
    <source>
        <dbReference type="EnsemblPlants" id="KQL03310"/>
    </source>
</evidence>
<evidence type="ECO:0000313" key="2">
    <source>
        <dbReference type="Proteomes" id="UP000004995"/>
    </source>
</evidence>
<dbReference type="Proteomes" id="UP000004995">
    <property type="component" value="Unassembled WGS sequence"/>
</dbReference>
<dbReference type="EMBL" id="AGNK02002739">
    <property type="status" value="NOT_ANNOTATED_CDS"/>
    <property type="molecule type" value="Genomic_DNA"/>
</dbReference>
<dbReference type="InParanoid" id="K3XPF9"/>
<reference evidence="1" key="2">
    <citation type="submission" date="2018-08" db="UniProtKB">
        <authorList>
            <consortium name="EnsemblPlants"/>
        </authorList>
    </citation>
    <scope>IDENTIFICATION</scope>
    <source>
        <strain evidence="1">Yugu1</strain>
    </source>
</reference>
<sequence>MVMMCCMHPQSRSFLDGLANCPCCNSNAKSKEYICVCSEPWFHDVVLGDWGEGETDL</sequence>
<protein>
    <submittedName>
        <fullName evidence="1">Uncharacterized protein</fullName>
    </submittedName>
</protein>
<reference evidence="2" key="1">
    <citation type="journal article" date="2012" name="Nat. Biotechnol.">
        <title>Reference genome sequence of the model plant Setaria.</title>
        <authorList>
            <person name="Bennetzen J.L."/>
            <person name="Schmutz J."/>
            <person name="Wang H."/>
            <person name="Percifield R."/>
            <person name="Hawkins J."/>
            <person name="Pontaroli A.C."/>
            <person name="Estep M."/>
            <person name="Feng L."/>
            <person name="Vaughn J.N."/>
            <person name="Grimwood J."/>
            <person name="Jenkins J."/>
            <person name="Barry K."/>
            <person name="Lindquist E."/>
            <person name="Hellsten U."/>
            <person name="Deshpande S."/>
            <person name="Wang X."/>
            <person name="Wu X."/>
            <person name="Mitros T."/>
            <person name="Triplett J."/>
            <person name="Yang X."/>
            <person name="Ye C.Y."/>
            <person name="Mauro-Herrera M."/>
            <person name="Wang L."/>
            <person name="Li P."/>
            <person name="Sharma M."/>
            <person name="Sharma R."/>
            <person name="Ronald P.C."/>
            <person name="Panaud O."/>
            <person name="Kellogg E.A."/>
            <person name="Brutnell T.P."/>
            <person name="Doust A.N."/>
            <person name="Tuskan G.A."/>
            <person name="Rokhsar D."/>
            <person name="Devos K.M."/>
        </authorList>
    </citation>
    <scope>NUCLEOTIDE SEQUENCE [LARGE SCALE GENOMIC DNA]</scope>
    <source>
        <strain evidence="2">cv. Yugu1</strain>
    </source>
</reference>
<dbReference type="AlphaFoldDB" id="K3XPF9"/>
<dbReference type="EnsemblPlants" id="KQL03310">
    <property type="protein sequence ID" value="KQL03310"/>
    <property type="gene ID" value="SETIT_003783mg"/>
</dbReference>
<organism evidence="1 2">
    <name type="scientific">Setaria italica</name>
    <name type="common">Foxtail millet</name>
    <name type="synonym">Panicum italicum</name>
    <dbReference type="NCBI Taxonomy" id="4555"/>
    <lineage>
        <taxon>Eukaryota</taxon>
        <taxon>Viridiplantae</taxon>
        <taxon>Streptophyta</taxon>
        <taxon>Embryophyta</taxon>
        <taxon>Tracheophyta</taxon>
        <taxon>Spermatophyta</taxon>
        <taxon>Magnoliopsida</taxon>
        <taxon>Liliopsida</taxon>
        <taxon>Poales</taxon>
        <taxon>Poaceae</taxon>
        <taxon>PACMAD clade</taxon>
        <taxon>Panicoideae</taxon>
        <taxon>Panicodae</taxon>
        <taxon>Paniceae</taxon>
        <taxon>Cenchrinae</taxon>
        <taxon>Setaria</taxon>
    </lineage>
</organism>
<dbReference type="Gramene" id="KQL03310">
    <property type="protein sequence ID" value="KQL03310"/>
    <property type="gene ID" value="SETIT_003783mg"/>
</dbReference>
<name>K3XPF9_SETIT</name>